<dbReference type="InterPro" id="IPR040992">
    <property type="entry name" value="XRN1_D1"/>
</dbReference>
<feature type="domain" description="5'-3' exoribonuclease 1 SH3-like" evidence="9">
    <location>
        <begin position="1070"/>
        <end position="1160"/>
    </location>
</feature>
<evidence type="ECO:0000259" key="7">
    <source>
        <dbReference type="Pfam" id="PF03159"/>
    </source>
</evidence>
<dbReference type="Gene3D" id="3.40.50.12390">
    <property type="match status" value="2"/>
</dbReference>
<feature type="domain" description="Exoribonuclease Xrn1 D2/D3" evidence="11">
    <location>
        <begin position="815"/>
        <end position="1035"/>
    </location>
</feature>
<evidence type="ECO:0000256" key="4">
    <source>
        <dbReference type="ARBA" id="ARBA00038299"/>
    </source>
</evidence>
<evidence type="ECO:0000259" key="11">
    <source>
        <dbReference type="Pfam" id="PF18334"/>
    </source>
</evidence>
<keyword evidence="5" id="KW-0694">RNA-binding</keyword>
<reference evidence="12" key="2">
    <citation type="journal article" date="2021" name="World Allergy Organ. J.">
        <title>Chromosome-level assembly of Dermatophagoides farinae genome and transcriptome reveals two novel allergens Der f 37 and Der f 39.</title>
        <authorList>
            <person name="Chen J."/>
            <person name="Cai Z."/>
            <person name="Fan D."/>
            <person name="Hu J."/>
            <person name="Hou Y."/>
            <person name="He Y."/>
            <person name="Zhang Z."/>
            <person name="Zhao Z."/>
            <person name="Gao P."/>
            <person name="Hu W."/>
            <person name="Sun J."/>
            <person name="Li J."/>
            <person name="Ji K."/>
        </authorList>
    </citation>
    <scope>NUCLEOTIDE SEQUENCE</scope>
    <source>
        <strain evidence="12">JKM2019</strain>
    </source>
</reference>
<dbReference type="EMBL" id="SDOV01000004">
    <property type="protein sequence ID" value="KAH7642201.1"/>
    <property type="molecule type" value="Genomic_DNA"/>
</dbReference>
<dbReference type="CDD" id="cd18673">
    <property type="entry name" value="PIN_XRN1-2-like"/>
    <property type="match status" value="1"/>
</dbReference>
<dbReference type="Proteomes" id="UP000828236">
    <property type="component" value="Unassembled WGS sequence"/>
</dbReference>
<keyword evidence="1 5" id="KW-0540">Nuclease</keyword>
<keyword evidence="5" id="KW-0963">Cytoplasm</keyword>
<evidence type="ECO:0000256" key="5">
    <source>
        <dbReference type="PIRNR" id="PIRNR006743"/>
    </source>
</evidence>
<evidence type="ECO:0000256" key="1">
    <source>
        <dbReference type="ARBA" id="ARBA00022722"/>
    </source>
</evidence>
<sequence>MGVPKFYRWLSERYPCINEYVNQYNIPEFDNFYVDMNGVFHICSHPSDDVHFRIPESQIFENIATYLNFLFNLVQPRKVFFLSVDGVAPRSKMNQQRSRRFKSAQEAIEKETKARRMGQTLPNDPRFDSNCITPGTEFMNKLHLFMVEFLAKKIQNCQEWREVEIIYSGYDVPGEGEHKIMDYIRYCKTKDSFESDTRHCLYGLDADLINLGLSTHEPYFSVLREEVTFGKNKQRHCDPIRTNFQLLHLSILRRYIFHEFHELEQQMKFKFDLEKIIDDWILINFLVGNDFLPHVPKFHINKGGIQILYDTYKSILPDLDGYLNDSGTLNLKRYQKFLAKLSEHDLDIFNQNNMDFNFIDDVNDITFGSGVDLGQNFDFEKMQELTEENSLLSDSDSSSDLDDSSSENELDEEFVMHKNHYYTTKLGFKDLAADVPKIVFEYVKGIQWVLHYYFDGCVSWNWFFPFHYGPYVSDLAKIDTSEEFPFEMGTPFQPLVQLLAVLPQASKDILPKAFQKLTYIPDSPLIDYFPNEFKTDLNEKIHDYEAIILIPFMDDQLLMETFEQYKNGLTSEEIERNRFGFHHLLKWSEESPENPDAFDLNRFPNVFDHKIFINQYVLPREIVYKGVRKNVNLNAVNGFPSFNGIDYSVRMENARIKVFDFGSQNPTMMIDVEKKNYTIESIQLLSKNFTEKIVYINWPLLAEAKLIEIIDNEFKYSKDIKLKITPEELRSAKISSRNHCLMMKNKKGIILESVEQMVKVLPLQSQRYIITGGRIQLHKEWSTTSQYVPIELVIFESSTALYRSLPVYKSLHTIFTKGKSFYLIANPYYGYKATVMKYLAKNNTVQANVVVSSEPDFSEIEMEYAYIMSENYYTEGRVAFIVKRELNLPESVIRRLLGSVLCSYQTNKGRVKRVNVGLKLKSRHDGQLYCVPGYSCMDQDEIFFHKNVINILLEYHGKFPHVFQMLINHKPIYELDNLFPGPNLEQCEKTKSLNSIRDWLDLQEFSKIGTTRGNANYLDNCIVKAIEERIESHMVLLCEEQTFTQKLHPSSFYIPEFILKGSYLPDAKVNFELFDRVVNIKTSIIVPFGAKGTVIGIYSGNDHLTKFTRYNEQDEEERKDNDCLLSSTIEVMFDEPFDGGFSERSSKSNIFKMHASFLINISHGLRMSKKNINFKNVYQPIQSAGHKQSNYYQNNARPYYNNNNQLQTQKSNNVPNNNASKIQIMPRPEQQLQQTNESPNKFNHSENSPFKAIPKPSYAGIVVGSNIQEQFPLQQQAFQPSLGAIKFPNSLPLPTTWSPDALGQMFSGINIRHANPSQANNASMNKIELPRKSEIPAPPSHWIKSLGSKAMENLQDPQLLIPSFTVSSSSQAMINNDIISNNDTIQNPLNDMNKIWNQQSTRYDNHNRYFRPEQNRKYHNRNHHYHNRNNEHNTQLHHNQQQYTPNQSTPIKQQSESTRFVPLVVARNHQHENVLRRQNINHNQ</sequence>
<dbReference type="InterPro" id="IPR041106">
    <property type="entry name" value="XRN1_D2_D3"/>
</dbReference>
<dbReference type="InterPro" id="IPR047007">
    <property type="entry name" value="XRN1_D1_sf"/>
</dbReference>
<evidence type="ECO:0000259" key="10">
    <source>
        <dbReference type="Pfam" id="PF18332"/>
    </source>
</evidence>
<dbReference type="InterPro" id="IPR041412">
    <property type="entry name" value="Xrn1_helical"/>
</dbReference>
<dbReference type="OrthoDB" id="372487at2759"/>
<dbReference type="Gene3D" id="2.30.30.750">
    <property type="match status" value="1"/>
</dbReference>
<comment type="similarity">
    <text evidence="4 5">Belongs to the 5'-3' exonuclease family.</text>
</comment>
<keyword evidence="3 5" id="KW-0269">Exonuclease</keyword>
<feature type="region of interest" description="Disordered" evidence="6">
    <location>
        <begin position="389"/>
        <end position="409"/>
    </location>
</feature>
<reference evidence="12" key="1">
    <citation type="submission" date="2020-06" db="EMBL/GenBank/DDBJ databases">
        <authorList>
            <person name="Ji K."/>
            <person name="Li J."/>
        </authorList>
    </citation>
    <scope>NUCLEOTIDE SEQUENCE</scope>
    <source>
        <strain evidence="12">JKM2019</strain>
        <tissue evidence="12">Whole body</tissue>
    </source>
</reference>
<dbReference type="InterPro" id="IPR027073">
    <property type="entry name" value="5_3_exoribonuclease"/>
</dbReference>
<dbReference type="PANTHER" id="PTHR12341:SF7">
    <property type="entry name" value="5'-3' EXORIBONUCLEASE 1"/>
    <property type="match status" value="1"/>
</dbReference>
<dbReference type="GO" id="GO:0004534">
    <property type="term" value="F:5'-3' RNA exonuclease activity"/>
    <property type="evidence" value="ECO:0007669"/>
    <property type="project" value="TreeGrafter"/>
</dbReference>
<dbReference type="GO" id="GO:0000956">
    <property type="term" value="P:nuclear-transcribed mRNA catabolic process"/>
    <property type="evidence" value="ECO:0007669"/>
    <property type="project" value="InterPro"/>
</dbReference>
<dbReference type="Pfam" id="PF17846">
    <property type="entry name" value="XRN_M"/>
    <property type="match status" value="1"/>
</dbReference>
<gene>
    <name evidence="12" type="ORF">HUG17_5246</name>
</gene>
<dbReference type="InterPro" id="IPR004859">
    <property type="entry name" value="Xrn1_N"/>
</dbReference>
<accession>A0A9D4SHY3</accession>
<dbReference type="GO" id="GO:0005737">
    <property type="term" value="C:cytoplasm"/>
    <property type="evidence" value="ECO:0007669"/>
    <property type="project" value="UniProtKB-SubCell"/>
</dbReference>
<feature type="region of interest" description="Disordered" evidence="6">
    <location>
        <begin position="1197"/>
        <end position="1219"/>
    </location>
</feature>
<dbReference type="Gene3D" id="1.25.40.1050">
    <property type="match status" value="1"/>
</dbReference>
<name>A0A9D4SHY3_DERFA</name>
<dbReference type="PIRSF" id="PIRSF006743">
    <property type="entry name" value="Exonuclease_Xnr1"/>
    <property type="match status" value="1"/>
</dbReference>
<dbReference type="InterPro" id="IPR041385">
    <property type="entry name" value="SH3_12"/>
</dbReference>
<dbReference type="InterPro" id="IPR047008">
    <property type="entry name" value="XRN1_SH3_sf"/>
</dbReference>
<evidence type="ECO:0000256" key="3">
    <source>
        <dbReference type="ARBA" id="ARBA00022839"/>
    </source>
</evidence>
<dbReference type="GO" id="GO:0016075">
    <property type="term" value="P:rRNA catabolic process"/>
    <property type="evidence" value="ECO:0007669"/>
    <property type="project" value="TreeGrafter"/>
</dbReference>
<dbReference type="InterPro" id="IPR016494">
    <property type="entry name" value="5_3_exoribonuclease_1"/>
</dbReference>
<feature type="domain" description="Xrn1 N-terminal" evidence="7">
    <location>
        <begin position="1"/>
        <end position="226"/>
    </location>
</feature>
<feature type="domain" description="5'-3' exoribonuclease 1 D1" evidence="10">
    <location>
        <begin position="631"/>
        <end position="794"/>
    </location>
</feature>
<dbReference type="Pfam" id="PF03159">
    <property type="entry name" value="XRN_N"/>
    <property type="match status" value="1"/>
</dbReference>
<dbReference type="GO" id="GO:0005634">
    <property type="term" value="C:nucleus"/>
    <property type="evidence" value="ECO:0007669"/>
    <property type="project" value="TreeGrafter"/>
</dbReference>
<dbReference type="EC" id="3.1.13.-" evidence="5"/>
<feature type="compositionally biased region" description="Polar residues" evidence="6">
    <location>
        <begin position="1205"/>
        <end position="1219"/>
    </location>
</feature>
<organism evidence="12">
    <name type="scientific">Dermatophagoides farinae</name>
    <name type="common">American house dust mite</name>
    <dbReference type="NCBI Taxonomy" id="6954"/>
    <lineage>
        <taxon>Eukaryota</taxon>
        <taxon>Metazoa</taxon>
        <taxon>Ecdysozoa</taxon>
        <taxon>Arthropoda</taxon>
        <taxon>Chelicerata</taxon>
        <taxon>Arachnida</taxon>
        <taxon>Acari</taxon>
        <taxon>Acariformes</taxon>
        <taxon>Sarcoptiformes</taxon>
        <taxon>Astigmata</taxon>
        <taxon>Psoroptidia</taxon>
        <taxon>Analgoidea</taxon>
        <taxon>Pyroglyphidae</taxon>
        <taxon>Dermatophagoidinae</taxon>
        <taxon>Dermatophagoides</taxon>
    </lineage>
</organism>
<dbReference type="GO" id="GO:0003723">
    <property type="term" value="F:RNA binding"/>
    <property type="evidence" value="ECO:0007669"/>
    <property type="project" value="UniProtKB-KW"/>
</dbReference>
<dbReference type="Gene3D" id="2.170.260.40">
    <property type="match status" value="1"/>
</dbReference>
<dbReference type="Pfam" id="PF18332">
    <property type="entry name" value="XRN1_D1"/>
    <property type="match status" value="1"/>
</dbReference>
<evidence type="ECO:0000313" key="12">
    <source>
        <dbReference type="EMBL" id="KAH7642201.1"/>
    </source>
</evidence>
<evidence type="ECO:0000259" key="9">
    <source>
        <dbReference type="Pfam" id="PF18129"/>
    </source>
</evidence>
<evidence type="ECO:0000256" key="6">
    <source>
        <dbReference type="SAM" id="MobiDB-lite"/>
    </source>
</evidence>
<keyword evidence="2 5" id="KW-0378">Hydrolase</keyword>
<evidence type="ECO:0000256" key="2">
    <source>
        <dbReference type="ARBA" id="ARBA00022801"/>
    </source>
</evidence>
<feature type="domain" description="Xrn1 helical" evidence="8">
    <location>
        <begin position="270"/>
        <end position="585"/>
    </location>
</feature>
<comment type="caution">
    <text evidence="12">The sequence shown here is derived from an EMBL/GenBank/DDBJ whole genome shotgun (WGS) entry which is preliminary data.</text>
</comment>
<feature type="compositionally biased region" description="Acidic residues" evidence="6">
    <location>
        <begin position="397"/>
        <end position="409"/>
    </location>
</feature>
<evidence type="ECO:0000259" key="8">
    <source>
        <dbReference type="Pfam" id="PF17846"/>
    </source>
</evidence>
<comment type="subcellular location">
    <subcellularLocation>
        <location evidence="5">Cytoplasm</location>
    </subcellularLocation>
</comment>
<dbReference type="Pfam" id="PF18334">
    <property type="entry name" value="XRN1_D2_D3"/>
    <property type="match status" value="1"/>
</dbReference>
<proteinExistence type="inferred from homology"/>
<protein>
    <recommendedName>
        <fullName evidence="5">5'-3' exoribonuclease 1</fullName>
        <ecNumber evidence="5">3.1.13.-</ecNumber>
    </recommendedName>
</protein>
<dbReference type="Pfam" id="PF18129">
    <property type="entry name" value="SH3_12"/>
    <property type="match status" value="1"/>
</dbReference>
<dbReference type="PANTHER" id="PTHR12341">
    <property type="entry name" value="5'-&gt;3' EXORIBONUCLEASE"/>
    <property type="match status" value="1"/>
</dbReference>